<keyword evidence="17" id="KW-1185">Reference proteome</keyword>
<evidence type="ECO:0000256" key="10">
    <source>
        <dbReference type="ARBA" id="ARBA00023002"/>
    </source>
</evidence>
<dbReference type="Pfam" id="PF00067">
    <property type="entry name" value="p450"/>
    <property type="match status" value="1"/>
</dbReference>
<dbReference type="OrthoDB" id="2789670at2759"/>
<dbReference type="Proteomes" id="UP000002320">
    <property type="component" value="Unassembled WGS sequence"/>
</dbReference>
<evidence type="ECO:0000256" key="9">
    <source>
        <dbReference type="ARBA" id="ARBA00022848"/>
    </source>
</evidence>
<dbReference type="PRINTS" id="PR00385">
    <property type="entry name" value="P450"/>
</dbReference>
<organism evidence="16 17">
    <name type="scientific">Culex quinquefasciatus</name>
    <name type="common">Southern house mosquito</name>
    <name type="synonym">Culex pungens</name>
    <dbReference type="NCBI Taxonomy" id="7176"/>
    <lineage>
        <taxon>Eukaryota</taxon>
        <taxon>Metazoa</taxon>
        <taxon>Ecdysozoa</taxon>
        <taxon>Arthropoda</taxon>
        <taxon>Hexapoda</taxon>
        <taxon>Insecta</taxon>
        <taxon>Pterygota</taxon>
        <taxon>Neoptera</taxon>
        <taxon>Endopterygota</taxon>
        <taxon>Diptera</taxon>
        <taxon>Nematocera</taxon>
        <taxon>Culicoidea</taxon>
        <taxon>Culicidae</taxon>
        <taxon>Culicinae</taxon>
        <taxon>Culicini</taxon>
        <taxon>Culex</taxon>
        <taxon>Culex</taxon>
    </lineage>
</organism>
<evidence type="ECO:0000313" key="16">
    <source>
        <dbReference type="EnsemblMetazoa" id="CPIJ010538-PA"/>
    </source>
</evidence>
<evidence type="ECO:0000256" key="14">
    <source>
        <dbReference type="PIRSR" id="PIRSR602401-1"/>
    </source>
</evidence>
<dbReference type="AlphaFoldDB" id="A0A1S4JSY5"/>
<dbReference type="PANTHER" id="PTHR24292">
    <property type="entry name" value="CYTOCHROME P450"/>
    <property type="match status" value="1"/>
</dbReference>
<dbReference type="InterPro" id="IPR001128">
    <property type="entry name" value="Cyt_P450"/>
</dbReference>
<dbReference type="GO" id="GO:0020037">
    <property type="term" value="F:heme binding"/>
    <property type="evidence" value="ECO:0007669"/>
    <property type="project" value="InterPro"/>
</dbReference>
<dbReference type="Gene3D" id="1.10.630.10">
    <property type="entry name" value="Cytochrome P450"/>
    <property type="match status" value="1"/>
</dbReference>
<keyword evidence="9" id="KW-0492">Microsome</keyword>
<dbReference type="FunFam" id="1.10.630.10:FF:000042">
    <property type="entry name" value="Cytochrome P450"/>
    <property type="match status" value="1"/>
</dbReference>
<dbReference type="InterPro" id="IPR017972">
    <property type="entry name" value="Cyt_P450_CS"/>
</dbReference>
<dbReference type="CDD" id="cd11056">
    <property type="entry name" value="CYP6-like"/>
    <property type="match status" value="1"/>
</dbReference>
<evidence type="ECO:0000256" key="5">
    <source>
        <dbReference type="ARBA" id="ARBA00010617"/>
    </source>
</evidence>
<dbReference type="VEuPathDB" id="VectorBase:CQUJHB014535"/>
<feature type="binding site" description="axial binding residue" evidence="14">
    <location>
        <position position="480"/>
    </location>
    <ligand>
        <name>heme</name>
        <dbReference type="ChEBI" id="CHEBI:30413"/>
    </ligand>
    <ligandPart>
        <name>Fe</name>
        <dbReference type="ChEBI" id="CHEBI:18248"/>
    </ligandPart>
</feature>
<evidence type="ECO:0000256" key="4">
    <source>
        <dbReference type="ARBA" id="ARBA00004406"/>
    </source>
</evidence>
<proteinExistence type="inferred from homology"/>
<dbReference type="GO" id="GO:0005506">
    <property type="term" value="F:iron ion binding"/>
    <property type="evidence" value="ECO:0007669"/>
    <property type="project" value="InterPro"/>
</dbReference>
<dbReference type="InterPro" id="IPR002401">
    <property type="entry name" value="Cyt_P450_E_grp-I"/>
</dbReference>
<dbReference type="GO" id="GO:0005789">
    <property type="term" value="C:endoplasmic reticulum membrane"/>
    <property type="evidence" value="ECO:0007669"/>
    <property type="project" value="UniProtKB-SubCell"/>
</dbReference>
<keyword evidence="8" id="KW-0256">Endoplasmic reticulum</keyword>
<comment type="function">
    <text evidence="2">May be involved in the metabolism of insect hormones and in the breakdown of synthetic insecticides.</text>
</comment>
<evidence type="ECO:0000256" key="3">
    <source>
        <dbReference type="ARBA" id="ARBA00004174"/>
    </source>
</evidence>
<protein>
    <submittedName>
        <fullName evidence="16">Uncharacterized protein</fullName>
    </submittedName>
</protein>
<dbReference type="PROSITE" id="PS00086">
    <property type="entry name" value="CYTOCHROME_P450"/>
    <property type="match status" value="1"/>
</dbReference>
<comment type="similarity">
    <text evidence="5 15">Belongs to the cytochrome P450 family.</text>
</comment>
<dbReference type="FunCoup" id="A0A1S4JSY5">
    <property type="interactions" value="59"/>
</dbReference>
<dbReference type="GO" id="GO:0016705">
    <property type="term" value="F:oxidoreductase activity, acting on paired donors, with incorporation or reduction of molecular oxygen"/>
    <property type="evidence" value="ECO:0007669"/>
    <property type="project" value="InterPro"/>
</dbReference>
<evidence type="ECO:0000256" key="12">
    <source>
        <dbReference type="ARBA" id="ARBA00023033"/>
    </source>
</evidence>
<dbReference type="InParanoid" id="A0A1S4JSY5"/>
<reference evidence="16" key="1">
    <citation type="submission" date="2020-05" db="UniProtKB">
        <authorList>
            <consortium name="EnsemblMetazoa"/>
        </authorList>
    </citation>
    <scope>IDENTIFICATION</scope>
    <source>
        <strain evidence="16">JHB</strain>
    </source>
</reference>
<keyword evidence="11 14" id="KW-0408">Iron</keyword>
<accession>A0A1S4JSY5</accession>
<keyword evidence="13" id="KW-0472">Membrane</keyword>
<evidence type="ECO:0000313" key="17">
    <source>
        <dbReference type="Proteomes" id="UP000002320"/>
    </source>
</evidence>
<evidence type="ECO:0000256" key="11">
    <source>
        <dbReference type="ARBA" id="ARBA00023004"/>
    </source>
</evidence>
<sequence>MTQVNLFTAGAVIIIILLIYHHLTKKYHYFLPKPIPCMKPSFLVGSSGPVLLRRQGDTTFMKTIYNSFPEANIFGMYSTVIPAYIVRDPELVKRIAVKDFDHFVDHAFPSGDLDANGDALFGNSLIALRGHKWRDMRATLSPAFTGSKMRHMFELVAECGRSMVEFFKAEAEAGKSLEYEMKDTFARYGNDVIASVAFGVTVDSMRDPENSFIVMAKKMLDFSNWKVVVWIILIHLLSLVAKKFNVDIVDGALSNYFRSIITDNMERRKVQGIVRNDMINMLMEVRKGTLKHQKDNRDAKDTGFATVEESNVGKSTHSREWTDNELIAQCFLFFLAGFETTSNLLSWLMYELSVNSAIQDRLYEEISHVENALLGRPLSYEALQKMPYLDMVVSEALRKWPPNVQLDRKCTKDYLLDNGTGTRFTMDKGSSVLIPVYAIHHDPKYFPDPDTFNPERFNEENRSKINAGAYLPFGIGPRNCIGSRLALMQVKSIVYHLLKDFAAVPSEKTGTPLKLAKHPFLLQAENGIWVQFKPRRFVI</sequence>
<dbReference type="VEuPathDB" id="VectorBase:CPIJ010538"/>
<evidence type="ECO:0000256" key="6">
    <source>
        <dbReference type="ARBA" id="ARBA00022617"/>
    </source>
</evidence>
<comment type="cofactor">
    <cofactor evidence="1 14">
        <name>heme</name>
        <dbReference type="ChEBI" id="CHEBI:30413"/>
    </cofactor>
</comment>
<dbReference type="SUPFAM" id="SSF48264">
    <property type="entry name" value="Cytochrome P450"/>
    <property type="match status" value="1"/>
</dbReference>
<name>A0A1S4JSY5_CULQU</name>
<evidence type="ECO:0000256" key="8">
    <source>
        <dbReference type="ARBA" id="ARBA00022824"/>
    </source>
</evidence>
<dbReference type="InterPro" id="IPR050476">
    <property type="entry name" value="Insect_CytP450_Detox"/>
</dbReference>
<evidence type="ECO:0000256" key="15">
    <source>
        <dbReference type="RuleBase" id="RU000461"/>
    </source>
</evidence>
<evidence type="ECO:0000256" key="2">
    <source>
        <dbReference type="ARBA" id="ARBA00003690"/>
    </source>
</evidence>
<keyword evidence="6 14" id="KW-0349">Heme</keyword>
<evidence type="ECO:0000256" key="13">
    <source>
        <dbReference type="ARBA" id="ARBA00023136"/>
    </source>
</evidence>
<keyword evidence="12 15" id="KW-0503">Monooxygenase</keyword>
<evidence type="ECO:0000256" key="1">
    <source>
        <dbReference type="ARBA" id="ARBA00001971"/>
    </source>
</evidence>
<evidence type="ECO:0000256" key="7">
    <source>
        <dbReference type="ARBA" id="ARBA00022723"/>
    </source>
</evidence>
<comment type="subcellular location">
    <subcellularLocation>
        <location evidence="4">Endoplasmic reticulum membrane</location>
        <topology evidence="4">Peripheral membrane protein</topology>
    </subcellularLocation>
    <subcellularLocation>
        <location evidence="3">Microsome membrane</location>
        <topology evidence="3">Peripheral membrane protein</topology>
    </subcellularLocation>
</comment>
<keyword evidence="10 15" id="KW-0560">Oxidoreductase</keyword>
<keyword evidence="7 14" id="KW-0479">Metal-binding</keyword>
<dbReference type="PANTHER" id="PTHR24292:SF54">
    <property type="entry name" value="CYP9F3-RELATED"/>
    <property type="match status" value="1"/>
</dbReference>
<dbReference type="PRINTS" id="PR00463">
    <property type="entry name" value="EP450I"/>
</dbReference>
<dbReference type="GO" id="GO:0004497">
    <property type="term" value="F:monooxygenase activity"/>
    <property type="evidence" value="ECO:0007669"/>
    <property type="project" value="UniProtKB-KW"/>
</dbReference>
<dbReference type="EnsemblMetazoa" id="CPIJ010538-RA">
    <property type="protein sequence ID" value="CPIJ010538-PA"/>
    <property type="gene ID" value="CPIJ010538"/>
</dbReference>
<dbReference type="InterPro" id="IPR036396">
    <property type="entry name" value="Cyt_P450_sf"/>
</dbReference>